<accession>A0A8J3F443</accession>
<feature type="domain" description="Chalcone isomerase" evidence="1">
    <location>
        <begin position="7"/>
        <end position="159"/>
    </location>
</feature>
<gene>
    <name evidence="2" type="ORF">GCM10008066_24790</name>
</gene>
<dbReference type="InterPro" id="IPR016087">
    <property type="entry name" value="Chalcone_isomerase"/>
</dbReference>
<evidence type="ECO:0000313" key="2">
    <source>
        <dbReference type="EMBL" id="GGI20590.1"/>
    </source>
</evidence>
<evidence type="ECO:0000259" key="1">
    <source>
        <dbReference type="Pfam" id="PF16036"/>
    </source>
</evidence>
<dbReference type="Proteomes" id="UP000642180">
    <property type="component" value="Unassembled WGS sequence"/>
</dbReference>
<dbReference type="Pfam" id="PF16036">
    <property type="entry name" value="Chalcone_3"/>
    <property type="match status" value="1"/>
</dbReference>
<comment type="caution">
    <text evidence="2">The sequence shown here is derived from an EMBL/GenBank/DDBJ whole genome shotgun (WGS) entry which is preliminary data.</text>
</comment>
<sequence length="162" mass="18307">MQAQEFLDQVHPVSPAWQSQGTGTLTWSVFSVYHATLWTSGPLVLEAGEPANPHFALQFSYLRNVSAESIVEASQREIARLAEPTLEQMQRWEAALRKVMPDAHRGDVLWMIFERGQAVSFHHADGALGRIADPDLAIAMAHIWFHPDCHSQRLRLQLLKET</sequence>
<name>A0A8J3F443_9BURK</name>
<dbReference type="RefSeq" id="WP_188381647.1">
    <property type="nucleotide sequence ID" value="NZ_BMDI01000002.1"/>
</dbReference>
<evidence type="ECO:0000313" key="3">
    <source>
        <dbReference type="Proteomes" id="UP000642180"/>
    </source>
</evidence>
<proteinExistence type="predicted"/>
<dbReference type="EMBL" id="BMDI01000002">
    <property type="protein sequence ID" value="GGI20590.1"/>
    <property type="molecule type" value="Genomic_DNA"/>
</dbReference>
<protein>
    <recommendedName>
        <fullName evidence="1">Chalcone isomerase domain-containing protein</fullName>
    </recommendedName>
</protein>
<organism evidence="2 3">
    <name type="scientific">Oxalicibacterium faecigallinarum</name>
    <dbReference type="NCBI Taxonomy" id="573741"/>
    <lineage>
        <taxon>Bacteria</taxon>
        <taxon>Pseudomonadati</taxon>
        <taxon>Pseudomonadota</taxon>
        <taxon>Betaproteobacteria</taxon>
        <taxon>Burkholderiales</taxon>
        <taxon>Oxalobacteraceae</taxon>
        <taxon>Oxalicibacterium</taxon>
    </lineage>
</organism>
<reference evidence="3" key="1">
    <citation type="journal article" date="2019" name="Int. J. Syst. Evol. Microbiol.">
        <title>The Global Catalogue of Microorganisms (GCM) 10K type strain sequencing project: providing services to taxonomists for standard genome sequencing and annotation.</title>
        <authorList>
            <consortium name="The Broad Institute Genomics Platform"/>
            <consortium name="The Broad Institute Genome Sequencing Center for Infectious Disease"/>
            <person name="Wu L."/>
            <person name="Ma J."/>
        </authorList>
    </citation>
    <scope>NUCLEOTIDE SEQUENCE [LARGE SCALE GENOMIC DNA]</scope>
    <source>
        <strain evidence="3">CCM 2767</strain>
    </source>
</reference>
<keyword evidence="3" id="KW-1185">Reference proteome</keyword>
<dbReference type="AlphaFoldDB" id="A0A8J3F443"/>